<organism evidence="7 8">
    <name type="scientific">Candidatus Tanganyikabacteria bacterium</name>
    <dbReference type="NCBI Taxonomy" id="2961651"/>
    <lineage>
        <taxon>Bacteria</taxon>
        <taxon>Bacillati</taxon>
        <taxon>Candidatus Sericytochromatia</taxon>
        <taxon>Candidatus Tanganyikabacteria</taxon>
    </lineage>
</organism>
<dbReference type="PRINTS" id="PR00125">
    <property type="entry name" value="ATPASEDELTA"/>
</dbReference>
<comment type="caution">
    <text evidence="7">The sequence shown here is derived from an EMBL/GenBank/DDBJ whole genome shotgun (WGS) entry which is preliminary data.</text>
</comment>
<dbReference type="Proteomes" id="UP000703893">
    <property type="component" value="Unassembled WGS sequence"/>
</dbReference>
<dbReference type="Pfam" id="PF00213">
    <property type="entry name" value="OSCP"/>
    <property type="match status" value="1"/>
</dbReference>
<dbReference type="SUPFAM" id="SSF47928">
    <property type="entry name" value="N-terminal domain of the delta subunit of the F1F0-ATP synthase"/>
    <property type="match status" value="1"/>
</dbReference>
<keyword evidence="2" id="KW-0813">Transport</keyword>
<dbReference type="GO" id="GO:0046933">
    <property type="term" value="F:proton-transporting ATP synthase activity, rotational mechanism"/>
    <property type="evidence" value="ECO:0007669"/>
    <property type="project" value="InterPro"/>
</dbReference>
<keyword evidence="6" id="KW-0066">ATP synthesis</keyword>
<gene>
    <name evidence="7" type="primary">atpH</name>
    <name evidence="7" type="ORF">FJZ00_11600</name>
</gene>
<keyword evidence="5" id="KW-0472">Membrane</keyword>
<evidence type="ECO:0000256" key="3">
    <source>
        <dbReference type="ARBA" id="ARBA00022781"/>
    </source>
</evidence>
<dbReference type="PANTHER" id="PTHR11910">
    <property type="entry name" value="ATP SYNTHASE DELTA CHAIN"/>
    <property type="match status" value="1"/>
</dbReference>
<proteinExistence type="inferred from homology"/>
<dbReference type="HAMAP" id="MF_01416">
    <property type="entry name" value="ATP_synth_delta_bact"/>
    <property type="match status" value="1"/>
</dbReference>
<feature type="non-terminal residue" evidence="7">
    <location>
        <position position="1"/>
    </location>
</feature>
<keyword evidence="3" id="KW-0375">Hydrogen ion transport</keyword>
<evidence type="ECO:0000256" key="1">
    <source>
        <dbReference type="ARBA" id="ARBA00004370"/>
    </source>
</evidence>
<evidence type="ECO:0000256" key="2">
    <source>
        <dbReference type="ARBA" id="ARBA00022448"/>
    </source>
</evidence>
<evidence type="ECO:0000256" key="6">
    <source>
        <dbReference type="ARBA" id="ARBA00023310"/>
    </source>
</evidence>
<sequence>GQVEKFDTELTLITQTLAENQELRGLLFHPLVAREDKKAVALKIFSAHLQPVMLNFLQLLFDKNRGNIIDLIQGRFHHLASKLQKRLVVQVTTATVVPPEDIEYFRERLEREWAMGLDIEQHVAPEVLGGAKLKVEDQVIDGTLRGALDKLRRDLLNS</sequence>
<protein>
    <submittedName>
        <fullName evidence="7">ATP synthase F1 subunit delta</fullName>
    </submittedName>
</protein>
<dbReference type="NCBIfam" id="TIGR01145">
    <property type="entry name" value="ATP_synt_delta"/>
    <property type="match status" value="1"/>
</dbReference>
<evidence type="ECO:0000313" key="8">
    <source>
        <dbReference type="Proteomes" id="UP000703893"/>
    </source>
</evidence>
<dbReference type="InterPro" id="IPR026015">
    <property type="entry name" value="ATP_synth_OSCP/delta_N_sf"/>
</dbReference>
<evidence type="ECO:0000256" key="5">
    <source>
        <dbReference type="ARBA" id="ARBA00023136"/>
    </source>
</evidence>
<name>A0A937X8Z5_9BACT</name>
<evidence type="ECO:0000256" key="4">
    <source>
        <dbReference type="ARBA" id="ARBA00023065"/>
    </source>
</evidence>
<dbReference type="GO" id="GO:0016020">
    <property type="term" value="C:membrane"/>
    <property type="evidence" value="ECO:0007669"/>
    <property type="project" value="UniProtKB-SubCell"/>
</dbReference>
<dbReference type="InterPro" id="IPR000711">
    <property type="entry name" value="ATPase_OSCP/dsu"/>
</dbReference>
<reference evidence="7 8" key="1">
    <citation type="submission" date="2019-03" db="EMBL/GenBank/DDBJ databases">
        <title>Lake Tanganyika Metagenome-Assembled Genomes (MAGs).</title>
        <authorList>
            <person name="Tran P."/>
        </authorList>
    </citation>
    <scope>NUCLEOTIDE SEQUENCE [LARGE SCALE GENOMIC DNA]</scope>
    <source>
        <strain evidence="7">K_DeepCast_65m_m2_236</strain>
    </source>
</reference>
<dbReference type="AlphaFoldDB" id="A0A937X8Z5"/>
<dbReference type="EMBL" id="VGJX01000723">
    <property type="protein sequence ID" value="MBM3275791.1"/>
    <property type="molecule type" value="Genomic_DNA"/>
</dbReference>
<keyword evidence="4" id="KW-0406">Ion transport</keyword>
<evidence type="ECO:0000313" key="7">
    <source>
        <dbReference type="EMBL" id="MBM3275791.1"/>
    </source>
</evidence>
<dbReference type="Gene3D" id="1.10.520.20">
    <property type="entry name" value="N-terminal domain of the delta subunit of the F1F0-ATP synthase"/>
    <property type="match status" value="1"/>
</dbReference>
<accession>A0A937X8Z5</accession>
<comment type="subcellular location">
    <subcellularLocation>
        <location evidence="1">Membrane</location>
    </subcellularLocation>
</comment>